<dbReference type="GO" id="GO:0016987">
    <property type="term" value="F:sigma factor activity"/>
    <property type="evidence" value="ECO:0007669"/>
    <property type="project" value="UniProtKB-KW"/>
</dbReference>
<keyword evidence="2" id="KW-0805">Transcription regulation</keyword>
<protein>
    <submittedName>
        <fullName evidence="7">RNA polymerase sigma factor (Sigma-70 family)</fullName>
    </submittedName>
</protein>
<dbReference type="InterPro" id="IPR036388">
    <property type="entry name" value="WH-like_DNA-bd_sf"/>
</dbReference>
<comment type="caution">
    <text evidence="7">The sequence shown here is derived from an EMBL/GenBank/DDBJ whole genome shotgun (WGS) entry which is preliminary data.</text>
</comment>
<dbReference type="GO" id="GO:0003677">
    <property type="term" value="F:DNA binding"/>
    <property type="evidence" value="ECO:0007669"/>
    <property type="project" value="InterPro"/>
</dbReference>
<dbReference type="CDD" id="cd06171">
    <property type="entry name" value="Sigma70_r4"/>
    <property type="match status" value="1"/>
</dbReference>
<organism evidence="7 8">
    <name type="scientific">Sunxiuqinia elliptica</name>
    <dbReference type="NCBI Taxonomy" id="655355"/>
    <lineage>
        <taxon>Bacteria</taxon>
        <taxon>Pseudomonadati</taxon>
        <taxon>Bacteroidota</taxon>
        <taxon>Bacteroidia</taxon>
        <taxon>Marinilabiliales</taxon>
        <taxon>Prolixibacteraceae</taxon>
        <taxon>Sunxiuqinia</taxon>
    </lineage>
</organism>
<reference evidence="7 8" key="1">
    <citation type="submission" date="2019-03" db="EMBL/GenBank/DDBJ databases">
        <title>Freshwater and sediment microbial communities from various areas in North America, analyzing microbe dynamics in response to fracking.</title>
        <authorList>
            <person name="Lamendella R."/>
        </authorList>
    </citation>
    <scope>NUCLEOTIDE SEQUENCE [LARGE SCALE GENOMIC DNA]</scope>
    <source>
        <strain evidence="7 8">114D</strain>
    </source>
</reference>
<dbReference type="InterPro" id="IPR014284">
    <property type="entry name" value="RNA_pol_sigma-70_dom"/>
</dbReference>
<evidence type="ECO:0000256" key="3">
    <source>
        <dbReference type="ARBA" id="ARBA00023082"/>
    </source>
</evidence>
<dbReference type="Pfam" id="PF04542">
    <property type="entry name" value="Sigma70_r2"/>
    <property type="match status" value="1"/>
</dbReference>
<feature type="domain" description="RNA polymerase sigma factor 70 region 4 type 2" evidence="6">
    <location>
        <begin position="127"/>
        <end position="179"/>
    </location>
</feature>
<dbReference type="InterPro" id="IPR039425">
    <property type="entry name" value="RNA_pol_sigma-70-like"/>
</dbReference>
<dbReference type="NCBIfam" id="TIGR02937">
    <property type="entry name" value="sigma70-ECF"/>
    <property type="match status" value="1"/>
</dbReference>
<dbReference type="SUPFAM" id="SSF88659">
    <property type="entry name" value="Sigma3 and sigma4 domains of RNA polymerase sigma factors"/>
    <property type="match status" value="1"/>
</dbReference>
<dbReference type="PANTHER" id="PTHR43133:SF46">
    <property type="entry name" value="RNA POLYMERASE SIGMA-70 FACTOR ECF SUBFAMILY"/>
    <property type="match status" value="1"/>
</dbReference>
<dbReference type="InterPro" id="IPR013324">
    <property type="entry name" value="RNA_pol_sigma_r3/r4-like"/>
</dbReference>
<dbReference type="PANTHER" id="PTHR43133">
    <property type="entry name" value="RNA POLYMERASE ECF-TYPE SIGMA FACTO"/>
    <property type="match status" value="1"/>
</dbReference>
<dbReference type="InterPro" id="IPR013249">
    <property type="entry name" value="RNA_pol_sigma70_r4_t2"/>
</dbReference>
<proteinExistence type="inferred from homology"/>
<keyword evidence="3" id="KW-0731">Sigma factor</keyword>
<dbReference type="Proteomes" id="UP000294848">
    <property type="component" value="Unassembled WGS sequence"/>
</dbReference>
<comment type="similarity">
    <text evidence="1">Belongs to the sigma-70 factor family. ECF subfamily.</text>
</comment>
<dbReference type="EMBL" id="SNWI01000006">
    <property type="protein sequence ID" value="TDO00018.1"/>
    <property type="molecule type" value="Genomic_DNA"/>
</dbReference>
<evidence type="ECO:0000256" key="2">
    <source>
        <dbReference type="ARBA" id="ARBA00023015"/>
    </source>
</evidence>
<evidence type="ECO:0000256" key="1">
    <source>
        <dbReference type="ARBA" id="ARBA00010641"/>
    </source>
</evidence>
<dbReference type="InterPro" id="IPR007627">
    <property type="entry name" value="RNA_pol_sigma70_r2"/>
</dbReference>
<dbReference type="AlphaFoldDB" id="A0A4R6GXF3"/>
<gene>
    <name evidence="7" type="ORF">DET52_106230</name>
</gene>
<feature type="domain" description="RNA polymerase sigma-70 region 2" evidence="5">
    <location>
        <begin position="29"/>
        <end position="87"/>
    </location>
</feature>
<dbReference type="Gene3D" id="1.10.1740.10">
    <property type="match status" value="1"/>
</dbReference>
<dbReference type="InterPro" id="IPR013325">
    <property type="entry name" value="RNA_pol_sigma_r2"/>
</dbReference>
<keyword evidence="4" id="KW-0804">Transcription</keyword>
<dbReference type="Gene3D" id="1.10.10.10">
    <property type="entry name" value="Winged helix-like DNA-binding domain superfamily/Winged helix DNA-binding domain"/>
    <property type="match status" value="1"/>
</dbReference>
<evidence type="ECO:0000313" key="8">
    <source>
        <dbReference type="Proteomes" id="UP000294848"/>
    </source>
</evidence>
<dbReference type="Pfam" id="PF08281">
    <property type="entry name" value="Sigma70_r4_2"/>
    <property type="match status" value="1"/>
</dbReference>
<evidence type="ECO:0000259" key="6">
    <source>
        <dbReference type="Pfam" id="PF08281"/>
    </source>
</evidence>
<sequence>MNEMLNHRTKDNELWKELKRGNELGYSQLFRKYYSDLYFYGLKLSSDPDLTKECIQEMFVRIWETKERLSTEVHVKSYLLISLRRLVFLRINENEKNHSLENRYEDSFLFEESDFIPHEEVPEDVKRCIQKAISELTARQRELILLFFYQGLSYKEIASIIDISIPAVRNLMYRTLIRLREKIGATTIESMKNILFLVFSSLFLEKVENF</sequence>
<name>A0A4R6GXF3_9BACT</name>
<dbReference type="SUPFAM" id="SSF88946">
    <property type="entry name" value="Sigma2 domain of RNA polymerase sigma factors"/>
    <property type="match status" value="1"/>
</dbReference>
<accession>A0A4R6GXF3</accession>
<evidence type="ECO:0000259" key="5">
    <source>
        <dbReference type="Pfam" id="PF04542"/>
    </source>
</evidence>
<evidence type="ECO:0000256" key="4">
    <source>
        <dbReference type="ARBA" id="ARBA00023163"/>
    </source>
</evidence>
<dbReference type="GO" id="GO:0006352">
    <property type="term" value="P:DNA-templated transcription initiation"/>
    <property type="evidence" value="ECO:0007669"/>
    <property type="project" value="InterPro"/>
</dbReference>
<evidence type="ECO:0000313" key="7">
    <source>
        <dbReference type="EMBL" id="TDO00018.1"/>
    </source>
</evidence>
<dbReference type="RefSeq" id="WP_166642945.1">
    <property type="nucleotide sequence ID" value="NZ_SNWI01000006.1"/>
</dbReference>